<dbReference type="AlphaFoldDB" id="C1MJ37"/>
<dbReference type="InterPro" id="IPR027417">
    <property type="entry name" value="P-loop_NTPase"/>
</dbReference>
<keyword evidence="7" id="KW-1185">Reference proteome</keyword>
<dbReference type="InterPro" id="IPR050628">
    <property type="entry name" value="SNF2_RAD54_helicase_TF"/>
</dbReference>
<dbReference type="InterPro" id="IPR000330">
    <property type="entry name" value="SNF2_N"/>
</dbReference>
<dbReference type="GO" id="GO:0005634">
    <property type="term" value="C:nucleus"/>
    <property type="evidence" value="ECO:0007669"/>
    <property type="project" value="TreeGrafter"/>
</dbReference>
<evidence type="ECO:0000313" key="7">
    <source>
        <dbReference type="Proteomes" id="UP000001876"/>
    </source>
</evidence>
<dbReference type="GO" id="GO:0005524">
    <property type="term" value="F:ATP binding"/>
    <property type="evidence" value="ECO:0007669"/>
    <property type="project" value="UniProtKB-KW"/>
</dbReference>
<dbReference type="RefSeq" id="XP_003055244.1">
    <property type="nucleotide sequence ID" value="XM_003055198.1"/>
</dbReference>
<dbReference type="InterPro" id="IPR049730">
    <property type="entry name" value="SNF2/RAD54-like_C"/>
</dbReference>
<reference evidence="6 7" key="1">
    <citation type="journal article" date="2009" name="Science">
        <title>Green evolution and dynamic adaptations revealed by genomes of the marine picoeukaryotes Micromonas.</title>
        <authorList>
            <person name="Worden A.Z."/>
            <person name="Lee J.H."/>
            <person name="Mock T."/>
            <person name="Rouze P."/>
            <person name="Simmons M.P."/>
            <person name="Aerts A.L."/>
            <person name="Allen A.E."/>
            <person name="Cuvelier M.L."/>
            <person name="Derelle E."/>
            <person name="Everett M.V."/>
            <person name="Foulon E."/>
            <person name="Grimwood J."/>
            <person name="Gundlach H."/>
            <person name="Henrissat B."/>
            <person name="Napoli C."/>
            <person name="McDonald S.M."/>
            <person name="Parker M.S."/>
            <person name="Rombauts S."/>
            <person name="Salamov A."/>
            <person name="Von Dassow P."/>
            <person name="Badger J.H."/>
            <person name="Coutinho P.M."/>
            <person name="Demir E."/>
            <person name="Dubchak I."/>
            <person name="Gentemann C."/>
            <person name="Eikrem W."/>
            <person name="Gready J.E."/>
            <person name="John U."/>
            <person name="Lanier W."/>
            <person name="Lindquist E.A."/>
            <person name="Lucas S."/>
            <person name="Mayer K.F."/>
            <person name="Moreau H."/>
            <person name="Not F."/>
            <person name="Otillar R."/>
            <person name="Panaud O."/>
            <person name="Pangilinan J."/>
            <person name="Paulsen I."/>
            <person name="Piegu B."/>
            <person name="Poliakov A."/>
            <person name="Robbens S."/>
            <person name="Schmutz J."/>
            <person name="Toulza E."/>
            <person name="Wyss T."/>
            <person name="Zelensky A."/>
            <person name="Zhou K."/>
            <person name="Armbrust E.V."/>
            <person name="Bhattacharya D."/>
            <person name="Goodenough U.W."/>
            <person name="Van de Peer Y."/>
            <person name="Grigoriev I.V."/>
        </authorList>
    </citation>
    <scope>NUCLEOTIDE SEQUENCE [LARGE SCALE GENOMIC DNA]</scope>
    <source>
        <strain evidence="6 7">CCMP1545</strain>
    </source>
</reference>
<dbReference type="CDD" id="cd18793">
    <property type="entry name" value="SF2_C_SNF"/>
    <property type="match status" value="1"/>
</dbReference>
<dbReference type="KEGG" id="mpp:MICPUCDRAFT_31150"/>
<evidence type="ECO:0000256" key="2">
    <source>
        <dbReference type="ARBA" id="ARBA00022801"/>
    </source>
</evidence>
<evidence type="ECO:0000259" key="5">
    <source>
        <dbReference type="PROSITE" id="PS51194"/>
    </source>
</evidence>
<dbReference type="PANTHER" id="PTHR45626:SF16">
    <property type="entry name" value="ATP-DEPENDENT HELICASE ULS1"/>
    <property type="match status" value="1"/>
</dbReference>
<dbReference type="STRING" id="564608.C1MJ37"/>
<keyword evidence="2" id="KW-0378">Hydrolase</keyword>
<dbReference type="EMBL" id="GG663735">
    <property type="protein sequence ID" value="EEH60496.1"/>
    <property type="molecule type" value="Genomic_DNA"/>
</dbReference>
<protein>
    <submittedName>
        <fullName evidence="6">SNF2 super family</fullName>
    </submittedName>
</protein>
<dbReference type="SUPFAM" id="SSF52540">
    <property type="entry name" value="P-loop containing nucleoside triphosphate hydrolases"/>
    <property type="match status" value="1"/>
</dbReference>
<evidence type="ECO:0000313" key="6">
    <source>
        <dbReference type="EMBL" id="EEH60496.1"/>
    </source>
</evidence>
<dbReference type="Proteomes" id="UP000001876">
    <property type="component" value="Unassembled WGS sequence"/>
</dbReference>
<evidence type="ECO:0000256" key="3">
    <source>
        <dbReference type="ARBA" id="ARBA00022840"/>
    </source>
</evidence>
<gene>
    <name evidence="6" type="ORF">MICPUCDRAFT_31150</name>
</gene>
<name>C1MJ37_MICPC</name>
<organism evidence="7">
    <name type="scientific">Micromonas pusilla (strain CCMP1545)</name>
    <name type="common">Picoplanktonic green alga</name>
    <dbReference type="NCBI Taxonomy" id="564608"/>
    <lineage>
        <taxon>Eukaryota</taxon>
        <taxon>Viridiplantae</taxon>
        <taxon>Chlorophyta</taxon>
        <taxon>Mamiellophyceae</taxon>
        <taxon>Mamiellales</taxon>
        <taxon>Mamiellaceae</taxon>
        <taxon>Micromonas</taxon>
    </lineage>
</organism>
<feature type="region of interest" description="Disordered" evidence="4">
    <location>
        <begin position="452"/>
        <end position="481"/>
    </location>
</feature>
<sequence length="481" mass="52749">MNGADDVYSLFRFLRYQPFASWNHFRLTISNPCRKVRNPAAQLEGFKCLRVALRAVALRRTKQITIDGAPIVVLPPRTIEVKEVEFDESERDFYRALEEGTQALFDKYVKRGWKRNYMHILVLLLKLRQACDHPLLLKEARFGDQDGGAGEDGAGALTRDELLAELGVARVRELERNIEECEQCPICKDADGRDDAADADADADDAAAAAAPEIANSAKIRAVLEQLDATRAAAPVVDGRRTRPEQTVLFSQFTTFLDIVGPKIEDAGHSVLRLDGTQGLPKRAAIVQAFRRGEATVLLVSLKAASLGLNLNCANNVILVDPWWNAAIEDQAIDRCHRIGQTKEVKVTRLIVSESVELRIQALQERKRAIFNAALGDGAESLRAMRQQLSLRDLQDLFGRRVQGAAGAAGDADAAIKCRCAPGRCMTCACVTLDTKCTPACRCGGMCANGNEEGAPPAARAAVGPFGAEPRPRRVKREPRR</sequence>
<evidence type="ECO:0000256" key="1">
    <source>
        <dbReference type="ARBA" id="ARBA00022741"/>
    </source>
</evidence>
<dbReference type="GO" id="GO:0008094">
    <property type="term" value="F:ATP-dependent activity, acting on DNA"/>
    <property type="evidence" value="ECO:0007669"/>
    <property type="project" value="TreeGrafter"/>
</dbReference>
<keyword evidence="3" id="KW-0067">ATP-binding</keyword>
<feature type="domain" description="Helicase C-terminal" evidence="5">
    <location>
        <begin position="219"/>
        <end position="390"/>
    </location>
</feature>
<evidence type="ECO:0000256" key="4">
    <source>
        <dbReference type="SAM" id="MobiDB-lite"/>
    </source>
</evidence>
<dbReference type="eggNOG" id="KOG1001">
    <property type="taxonomic scope" value="Eukaryota"/>
</dbReference>
<dbReference type="Pfam" id="PF00176">
    <property type="entry name" value="SNF2-rel_dom"/>
    <property type="match status" value="1"/>
</dbReference>
<dbReference type="OMA" id="NTHIRAG"/>
<dbReference type="PROSITE" id="PS51194">
    <property type="entry name" value="HELICASE_CTER"/>
    <property type="match status" value="1"/>
</dbReference>
<dbReference type="GO" id="GO:0006281">
    <property type="term" value="P:DNA repair"/>
    <property type="evidence" value="ECO:0007669"/>
    <property type="project" value="TreeGrafter"/>
</dbReference>
<feature type="compositionally biased region" description="Low complexity" evidence="4">
    <location>
        <begin position="452"/>
        <end position="469"/>
    </location>
</feature>
<dbReference type="InterPro" id="IPR001650">
    <property type="entry name" value="Helicase_C-like"/>
</dbReference>
<dbReference type="Pfam" id="PF00271">
    <property type="entry name" value="Helicase_C"/>
    <property type="match status" value="1"/>
</dbReference>
<keyword evidence="1" id="KW-0547">Nucleotide-binding</keyword>
<dbReference type="Gene3D" id="3.40.50.300">
    <property type="entry name" value="P-loop containing nucleotide triphosphate hydrolases"/>
    <property type="match status" value="1"/>
</dbReference>
<proteinExistence type="predicted"/>
<dbReference type="PANTHER" id="PTHR45626">
    <property type="entry name" value="TRANSCRIPTION TERMINATION FACTOR 2-RELATED"/>
    <property type="match status" value="1"/>
</dbReference>
<dbReference type="GeneID" id="9680403"/>
<accession>C1MJ37</accession>
<dbReference type="GO" id="GO:0016787">
    <property type="term" value="F:hydrolase activity"/>
    <property type="evidence" value="ECO:0007669"/>
    <property type="project" value="UniProtKB-KW"/>
</dbReference>
<dbReference type="SMART" id="SM00490">
    <property type="entry name" value="HELICc"/>
    <property type="match status" value="1"/>
</dbReference>
<dbReference type="OrthoDB" id="448448at2759"/>